<evidence type="ECO:0000256" key="10">
    <source>
        <dbReference type="ARBA" id="ARBA00077139"/>
    </source>
</evidence>
<name>A0A0U5H6F2_9EURY</name>
<evidence type="ECO:0000256" key="4">
    <source>
        <dbReference type="ARBA" id="ARBA00022967"/>
    </source>
</evidence>
<keyword evidence="4" id="KW-1278">Translocase</keyword>
<keyword evidence="13" id="KW-1185">Reference proteome</keyword>
<dbReference type="OrthoDB" id="24644at2157"/>
<keyword evidence="2" id="KW-0547">Nucleotide-binding</keyword>
<protein>
    <recommendedName>
        <fullName evidence="9">Cobalamin import ATP-binding protein BtuD</fullName>
        <ecNumber evidence="8">7.6.2.8</ecNumber>
    </recommendedName>
    <alternativeName>
        <fullName evidence="10">Vitamin B12-transporting ATPase</fullName>
    </alternativeName>
</protein>
<dbReference type="InterPro" id="IPR027417">
    <property type="entry name" value="P-loop_NTPase"/>
</dbReference>
<dbReference type="PROSITE" id="PS00211">
    <property type="entry name" value="ABC_TRANSPORTER_1"/>
    <property type="match status" value="1"/>
</dbReference>
<evidence type="ECO:0000256" key="6">
    <source>
        <dbReference type="ARBA" id="ARBA00058960"/>
    </source>
</evidence>
<sequence length="405" mass="41574">MTLDVRDVDVELGGTQILEAVSADVGDGRLVGVVGPNGAGKSTLLRAMNGVVEPVSGTVLVDEEAVHELPSKAASRRIASVPQDTSLGFDFTVRETVEMGRHAHVPRFGTDPDPEAVERAMERAEVAQFADREVTSLSGGEKQRVLLARALAQQAPVLLLDEPTASLDVNHQVRTLELVRGLADDADRAVVAAIHDLDLAARYCDELVLVADGRVLDSGLPADVLTPAQVRKAFDARVAVGTDPATGDPTVTPLPDADGDLDERVHVLGGGDAAAPVLRVLADAGATVTVGPVSEGSLDHETATRFGFDAVTVPPFSSPDDAAVARASDLVAAADAVVVPSDAASWGANDALRDIATAAVVVGDGDRRTGGGARVELGGLVDALAALDAEPEPFAVTDGGDATAE</sequence>
<evidence type="ECO:0000256" key="5">
    <source>
        <dbReference type="ARBA" id="ARBA00050590"/>
    </source>
</evidence>
<dbReference type="SUPFAM" id="SSF52540">
    <property type="entry name" value="P-loop containing nucleoside triphosphate hydrolases"/>
    <property type="match status" value="1"/>
</dbReference>
<evidence type="ECO:0000256" key="3">
    <source>
        <dbReference type="ARBA" id="ARBA00022840"/>
    </source>
</evidence>
<dbReference type="FunFam" id="3.40.50.300:FF:000134">
    <property type="entry name" value="Iron-enterobactin ABC transporter ATP-binding protein"/>
    <property type="match status" value="1"/>
</dbReference>
<evidence type="ECO:0000256" key="1">
    <source>
        <dbReference type="ARBA" id="ARBA00022448"/>
    </source>
</evidence>
<dbReference type="SMART" id="SM00382">
    <property type="entry name" value="AAA"/>
    <property type="match status" value="1"/>
</dbReference>
<evidence type="ECO:0000313" key="12">
    <source>
        <dbReference type="EMBL" id="CQH56078.1"/>
    </source>
</evidence>
<dbReference type="PROSITE" id="PS50893">
    <property type="entry name" value="ABC_TRANSPORTER_2"/>
    <property type="match status" value="1"/>
</dbReference>
<dbReference type="EC" id="7.6.2.8" evidence="8"/>
<comment type="subunit">
    <text evidence="7">The complex is composed of two ATP-binding proteins (BtuD), two transmembrane proteins (BtuC) and a solute-binding protein (BtuF).</text>
</comment>
<dbReference type="Gene3D" id="3.40.50.300">
    <property type="entry name" value="P-loop containing nucleotide triphosphate hydrolases"/>
    <property type="match status" value="1"/>
</dbReference>
<dbReference type="AlphaFoldDB" id="A0A0U5H6F2"/>
<dbReference type="InterPro" id="IPR003439">
    <property type="entry name" value="ABC_transporter-like_ATP-bd"/>
</dbReference>
<dbReference type="InterPro" id="IPR003593">
    <property type="entry name" value="AAA+_ATPase"/>
</dbReference>
<keyword evidence="1" id="KW-0813">Transport</keyword>
<dbReference type="STRING" id="1407499.HHUB_2328"/>
<keyword evidence="3 12" id="KW-0067">ATP-binding</keyword>
<dbReference type="PANTHER" id="PTHR42794">
    <property type="entry name" value="HEMIN IMPORT ATP-BINDING PROTEIN HMUV"/>
    <property type="match status" value="1"/>
</dbReference>
<dbReference type="RefSeq" id="WP_059056734.1">
    <property type="nucleotide sequence ID" value="NZ_CEML01000011.1"/>
</dbReference>
<dbReference type="GO" id="GO:0016887">
    <property type="term" value="F:ATP hydrolysis activity"/>
    <property type="evidence" value="ECO:0007669"/>
    <property type="project" value="InterPro"/>
</dbReference>
<evidence type="ECO:0000259" key="11">
    <source>
        <dbReference type="PROSITE" id="PS50893"/>
    </source>
</evidence>
<feature type="domain" description="ABC transporter" evidence="11">
    <location>
        <begin position="3"/>
        <end position="237"/>
    </location>
</feature>
<dbReference type="Proteomes" id="UP000066737">
    <property type="component" value="Chromosome I"/>
</dbReference>
<comment type="function">
    <text evidence="6">Required for corrinoid utilization. Probably part of the ABC transporter complex BtuCDF involved in cobalamin (vitamin B12) import. Probably responsible for energy coupling to the transport system.</text>
</comment>
<evidence type="ECO:0000256" key="8">
    <source>
        <dbReference type="ARBA" id="ARBA00066387"/>
    </source>
</evidence>
<dbReference type="EMBL" id="LN831302">
    <property type="protein sequence ID" value="CQH56078.1"/>
    <property type="molecule type" value="Genomic_DNA"/>
</dbReference>
<dbReference type="CDD" id="cd03214">
    <property type="entry name" value="ABC_Iron-Siderophores_B12_Hemin"/>
    <property type="match status" value="1"/>
</dbReference>
<evidence type="ECO:0000256" key="2">
    <source>
        <dbReference type="ARBA" id="ARBA00022741"/>
    </source>
</evidence>
<evidence type="ECO:0000256" key="9">
    <source>
        <dbReference type="ARBA" id="ARBA00073649"/>
    </source>
</evidence>
<organism evidence="12 13">
    <name type="scientific">Halobacterium hubeiense</name>
    <dbReference type="NCBI Taxonomy" id="1407499"/>
    <lineage>
        <taxon>Archaea</taxon>
        <taxon>Methanobacteriati</taxon>
        <taxon>Methanobacteriota</taxon>
        <taxon>Stenosarchaea group</taxon>
        <taxon>Halobacteria</taxon>
        <taxon>Halobacteriales</taxon>
        <taxon>Halobacteriaceae</taxon>
        <taxon>Halobacterium</taxon>
    </lineage>
</organism>
<dbReference type="GO" id="GO:0005524">
    <property type="term" value="F:ATP binding"/>
    <property type="evidence" value="ECO:0007669"/>
    <property type="project" value="UniProtKB-KW"/>
</dbReference>
<dbReference type="GO" id="GO:0015420">
    <property type="term" value="F:ABC-type vitamin B12 transporter activity"/>
    <property type="evidence" value="ECO:0007669"/>
    <property type="project" value="UniProtKB-EC"/>
</dbReference>
<accession>A0A0U5H6F2</accession>
<comment type="catalytic activity">
    <reaction evidence="5">
        <text>an R-cob(III)alamin(out) + ATP + H2O = an R-cob(III)alamin(in) + ADP + phosphate + H(+)</text>
        <dbReference type="Rhea" id="RHEA:17873"/>
        <dbReference type="ChEBI" id="CHEBI:15377"/>
        <dbReference type="ChEBI" id="CHEBI:15378"/>
        <dbReference type="ChEBI" id="CHEBI:30616"/>
        <dbReference type="ChEBI" id="CHEBI:43474"/>
        <dbReference type="ChEBI" id="CHEBI:140785"/>
        <dbReference type="ChEBI" id="CHEBI:456216"/>
        <dbReference type="EC" id="7.6.2.8"/>
    </reaction>
</comment>
<gene>
    <name evidence="12" type="primary">btuD</name>
    <name evidence="12" type="ORF">HHUB_2328</name>
</gene>
<proteinExistence type="predicted"/>
<evidence type="ECO:0000256" key="7">
    <source>
        <dbReference type="ARBA" id="ARBA00064420"/>
    </source>
</evidence>
<dbReference type="PANTHER" id="PTHR42794:SF1">
    <property type="entry name" value="HEMIN IMPORT ATP-BINDING PROTEIN HMUV"/>
    <property type="match status" value="1"/>
</dbReference>
<dbReference type="GeneID" id="91109780"/>
<reference evidence="13" key="1">
    <citation type="journal article" date="2016" name="Environ. Microbiol.">
        <title>The complete genome of a viable archaeum isolated from 123-million-year-old rock salt.</title>
        <authorList>
            <person name="Jaakkola S.T."/>
            <person name="Pfeiffer F."/>
            <person name="Ravantti J.J."/>
            <person name="Guo Q."/>
            <person name="Liu Y."/>
            <person name="Chen X."/>
            <person name="Ma H."/>
            <person name="Yang C."/>
            <person name="Oksanen H.M."/>
            <person name="Bamford D.H."/>
        </authorList>
    </citation>
    <scope>NUCLEOTIDE SEQUENCE</scope>
    <source>
        <strain evidence="13">JI20-1</strain>
    </source>
</reference>
<dbReference type="KEGG" id="hhb:Hhub_2328"/>
<dbReference type="Pfam" id="PF00005">
    <property type="entry name" value="ABC_tran"/>
    <property type="match status" value="1"/>
</dbReference>
<evidence type="ECO:0000313" key="13">
    <source>
        <dbReference type="Proteomes" id="UP000066737"/>
    </source>
</evidence>
<dbReference type="InterPro" id="IPR017871">
    <property type="entry name" value="ABC_transporter-like_CS"/>
</dbReference>